<dbReference type="OrthoDB" id="422827at2759"/>
<dbReference type="PROSITE" id="PS50003">
    <property type="entry name" value="PH_DOMAIN"/>
    <property type="match status" value="1"/>
</dbReference>
<evidence type="ECO:0000313" key="3">
    <source>
        <dbReference type="Proteomes" id="UP001138500"/>
    </source>
</evidence>
<reference evidence="2 3" key="2">
    <citation type="journal article" date="2021" name="Curr. Genet.">
        <title>Genetic response to nitrogen starvation in the aggressive Eucalyptus foliar pathogen Teratosphaeria destructans.</title>
        <authorList>
            <person name="Havenga M."/>
            <person name="Wingfield B.D."/>
            <person name="Wingfield M.J."/>
            <person name="Dreyer L.L."/>
            <person name="Roets F."/>
            <person name="Aylward J."/>
        </authorList>
    </citation>
    <scope>NUCLEOTIDE SEQUENCE [LARGE SCALE GENOMIC DNA]</scope>
    <source>
        <strain evidence="2">CMW44962</strain>
    </source>
</reference>
<name>A0A9W7SI51_9PEZI</name>
<organism evidence="2 3">
    <name type="scientific">Teratosphaeria destructans</name>
    <dbReference type="NCBI Taxonomy" id="418781"/>
    <lineage>
        <taxon>Eukaryota</taxon>
        <taxon>Fungi</taxon>
        <taxon>Dikarya</taxon>
        <taxon>Ascomycota</taxon>
        <taxon>Pezizomycotina</taxon>
        <taxon>Dothideomycetes</taxon>
        <taxon>Dothideomycetidae</taxon>
        <taxon>Mycosphaerellales</taxon>
        <taxon>Teratosphaeriaceae</taxon>
        <taxon>Teratosphaeria</taxon>
    </lineage>
</organism>
<feature type="domain" description="PH" evidence="1">
    <location>
        <begin position="1"/>
        <end position="62"/>
    </location>
</feature>
<proteinExistence type="predicted"/>
<accession>A0A9W7SI51</accession>
<evidence type="ECO:0000259" key="1">
    <source>
        <dbReference type="PROSITE" id="PS50003"/>
    </source>
</evidence>
<comment type="caution">
    <text evidence="2">The sequence shown here is derived from an EMBL/GenBank/DDBJ whole genome shotgun (WGS) entry which is preliminary data.</text>
</comment>
<dbReference type="Proteomes" id="UP001138500">
    <property type="component" value="Unassembled WGS sequence"/>
</dbReference>
<gene>
    <name evidence="2" type="ORF">Tdes44962_MAKER10463</name>
</gene>
<dbReference type="EMBL" id="RIBY02002632">
    <property type="protein sequence ID" value="KAH9807438.1"/>
    <property type="molecule type" value="Genomic_DNA"/>
</dbReference>
<keyword evidence="3" id="KW-1185">Reference proteome</keyword>
<sequence length="79" mass="8567">EGSKKGADATAFAFQLVPQARSEGEARRWGPAAGLAGKTHHFAVRSQDERIDWMRELMLAKALQAKGKGFEVEVNGVQA</sequence>
<reference evidence="2 3" key="1">
    <citation type="journal article" date="2018" name="IMA Fungus">
        <title>IMA Genome-F 10: Nine draft genome sequences of Claviceps purpurea s.lat., including C. arundinis, C. humidiphila, and C. cf. spartinae, pseudomolecules for the pitch canker pathogen Fusarium circinatum, draft genome of Davidsoniella eucalypti, Grosmannia galeiformis, Quambalaria eucalypti, and Teratosphaeria destructans.</title>
        <authorList>
            <person name="Wingfield B.D."/>
            <person name="Liu M."/>
            <person name="Nguyen H.D."/>
            <person name="Lane F.A."/>
            <person name="Morgan S.W."/>
            <person name="De Vos L."/>
            <person name="Wilken P.M."/>
            <person name="Duong T.A."/>
            <person name="Aylward J."/>
            <person name="Coetzee M.P."/>
            <person name="Dadej K."/>
            <person name="De Beer Z.W."/>
            <person name="Findlay W."/>
            <person name="Havenga M."/>
            <person name="Kolarik M."/>
            <person name="Menzies J.G."/>
            <person name="Naidoo K."/>
            <person name="Pochopski O."/>
            <person name="Shoukouhi P."/>
            <person name="Santana Q.C."/>
            <person name="Seifert K.A."/>
            <person name="Soal N."/>
            <person name="Steenkamp E.T."/>
            <person name="Tatham C.T."/>
            <person name="van der Nest M.A."/>
            <person name="Wingfield M.J."/>
        </authorList>
    </citation>
    <scope>NUCLEOTIDE SEQUENCE [LARGE SCALE GENOMIC DNA]</scope>
    <source>
        <strain evidence="2">CMW44962</strain>
    </source>
</reference>
<evidence type="ECO:0000313" key="2">
    <source>
        <dbReference type="EMBL" id="KAH9807438.1"/>
    </source>
</evidence>
<protein>
    <submittedName>
        <fullName evidence="2">Sterile alpha motif</fullName>
    </submittedName>
</protein>
<dbReference type="InterPro" id="IPR001849">
    <property type="entry name" value="PH_domain"/>
</dbReference>
<dbReference type="AlphaFoldDB" id="A0A9W7SI51"/>
<feature type="non-terminal residue" evidence="2">
    <location>
        <position position="1"/>
    </location>
</feature>